<evidence type="ECO:0000256" key="12">
    <source>
        <dbReference type="ARBA" id="ARBA00034532"/>
    </source>
</evidence>
<dbReference type="Pfam" id="PF00004">
    <property type="entry name" value="AAA"/>
    <property type="match status" value="2"/>
</dbReference>
<keyword evidence="17" id="KW-1185">Reference proteome</keyword>
<dbReference type="AlphaFoldDB" id="A0A1X2IYP2"/>
<keyword evidence="8" id="KW-0067">ATP-binding</keyword>
<evidence type="ECO:0000256" key="6">
    <source>
        <dbReference type="ARBA" id="ARBA00022741"/>
    </source>
</evidence>
<evidence type="ECO:0000313" key="16">
    <source>
        <dbReference type="EMBL" id="ORZ24418.1"/>
    </source>
</evidence>
<gene>
    <name evidence="16" type="ORF">BCR42DRAFT_317359</name>
</gene>
<dbReference type="FunFam" id="3.10.330.10:FF:000006">
    <property type="entry name" value="Peroxisome biogenesis factor 1"/>
    <property type="match status" value="1"/>
</dbReference>
<keyword evidence="7 16" id="KW-0378">Hydrolase</keyword>
<keyword evidence="9" id="KW-0653">Protein transport</keyword>
<evidence type="ECO:0000256" key="14">
    <source>
        <dbReference type="SAM" id="MobiDB-lite"/>
    </source>
</evidence>
<evidence type="ECO:0000313" key="17">
    <source>
        <dbReference type="Proteomes" id="UP000193560"/>
    </source>
</evidence>
<dbReference type="GO" id="GO:0016558">
    <property type="term" value="P:protein import into peroxisome matrix"/>
    <property type="evidence" value="ECO:0007669"/>
    <property type="project" value="TreeGrafter"/>
</dbReference>
<comment type="catalytic activity">
    <reaction evidence="13">
        <text>ATP + H2O = ADP + phosphate + H(+)</text>
        <dbReference type="Rhea" id="RHEA:13065"/>
        <dbReference type="ChEBI" id="CHEBI:15377"/>
        <dbReference type="ChEBI" id="CHEBI:15378"/>
        <dbReference type="ChEBI" id="CHEBI:30616"/>
        <dbReference type="ChEBI" id="CHEBI:43474"/>
        <dbReference type="ChEBI" id="CHEBI:456216"/>
    </reaction>
    <physiologicalReaction direction="left-to-right" evidence="13">
        <dbReference type="Rhea" id="RHEA:13066"/>
    </physiologicalReaction>
</comment>
<dbReference type="InterPro" id="IPR050168">
    <property type="entry name" value="AAA_ATPase_domain"/>
</dbReference>
<evidence type="ECO:0000256" key="8">
    <source>
        <dbReference type="ARBA" id="ARBA00022840"/>
    </source>
</evidence>
<evidence type="ECO:0000256" key="10">
    <source>
        <dbReference type="ARBA" id="ARBA00023136"/>
    </source>
</evidence>
<comment type="caution">
    <text evidence="16">The sequence shown here is derived from an EMBL/GenBank/DDBJ whole genome shotgun (WGS) entry which is preliminary data.</text>
</comment>
<dbReference type="PANTHER" id="PTHR23077:SF12">
    <property type="entry name" value="PEROXISOMAL ATPASE PEX1"/>
    <property type="match status" value="1"/>
</dbReference>
<feature type="region of interest" description="Disordered" evidence="14">
    <location>
        <begin position="181"/>
        <end position="210"/>
    </location>
</feature>
<keyword evidence="6" id="KW-0547">Nucleotide-binding</keyword>
<feature type="region of interest" description="Disordered" evidence="14">
    <location>
        <begin position="113"/>
        <end position="136"/>
    </location>
</feature>
<evidence type="ECO:0000259" key="15">
    <source>
        <dbReference type="SMART" id="SM00382"/>
    </source>
</evidence>
<evidence type="ECO:0000256" key="5">
    <source>
        <dbReference type="ARBA" id="ARBA00022737"/>
    </source>
</evidence>
<dbReference type="GO" id="GO:0005524">
    <property type="term" value="F:ATP binding"/>
    <property type="evidence" value="ECO:0007669"/>
    <property type="project" value="UniProtKB-KW"/>
</dbReference>
<evidence type="ECO:0000256" key="2">
    <source>
        <dbReference type="ARBA" id="ARBA00006914"/>
    </source>
</evidence>
<name>A0A1X2IYP2_9FUNG</name>
<dbReference type="InterPro" id="IPR003959">
    <property type="entry name" value="ATPase_AAA_core"/>
</dbReference>
<feature type="domain" description="AAA+ ATPase" evidence="15">
    <location>
        <begin position="434"/>
        <end position="834"/>
    </location>
</feature>
<dbReference type="STRING" id="90262.A0A1X2IYP2"/>
<organism evidence="16 17">
    <name type="scientific">Absidia repens</name>
    <dbReference type="NCBI Taxonomy" id="90262"/>
    <lineage>
        <taxon>Eukaryota</taxon>
        <taxon>Fungi</taxon>
        <taxon>Fungi incertae sedis</taxon>
        <taxon>Mucoromycota</taxon>
        <taxon>Mucoromycotina</taxon>
        <taxon>Mucoromycetes</taxon>
        <taxon>Mucorales</taxon>
        <taxon>Cunninghamellaceae</taxon>
        <taxon>Absidia</taxon>
    </lineage>
</organism>
<protein>
    <recommendedName>
        <fullName evidence="12">Peroxisomal ATPase PEX1</fullName>
    </recommendedName>
    <alternativeName>
        <fullName evidence="11">Peroxin-1</fullName>
    </alternativeName>
</protein>
<dbReference type="GO" id="GO:0016887">
    <property type="term" value="F:ATP hydrolysis activity"/>
    <property type="evidence" value="ECO:0007669"/>
    <property type="project" value="InterPro"/>
</dbReference>
<keyword evidence="10" id="KW-0472">Membrane</keyword>
<dbReference type="Gene3D" id="3.10.330.10">
    <property type="match status" value="1"/>
</dbReference>
<dbReference type="Pfam" id="PF09262">
    <property type="entry name" value="PEX-1N"/>
    <property type="match status" value="1"/>
</dbReference>
<dbReference type="InterPro" id="IPR041569">
    <property type="entry name" value="AAA_lid_3"/>
</dbReference>
<evidence type="ECO:0000256" key="7">
    <source>
        <dbReference type="ARBA" id="ARBA00022801"/>
    </source>
</evidence>
<sequence>MDPQLGTAIGLNEGQKVNVEFCRNVPECTTVNVEPHTEDDWEILELHAGYVEENLLSQIRVVYANQLMCVWIHGKTLVRLRVAELNPRSDFIKLTTNTEVIVAPKVRQIAKPTDLTSSQLSTSDEQRSPPHTCLRNLPDAFEKDASGISSDAMSVIIHLDDLSDLEIGLVRLSKVVPGFDASNSSRKPAVAPASNNSESNDDKENALADGDLTSPTKAVYAHVQISKTIPRYHVLLGSVIKNTLDLDDFDIIKLTSVTLKKSNPGALVVRWYASSPSSSNAALKLGLDSSQNQTQEKAQHEKALAQGLKKWLSSLVIQDTVVVTQGLVVTVGDESGLLQFGQKKRLFGVLPNGSTSQIDHAVEQYATLSLSQVKDIQIESGEEIIKADDTIKINKKRSIPSEMGGVEKTFDKLLHYTVANVAKKDLRNALAVPGSGGVLVTGAHGAGKTELVRKLLHSTRMDRLSLTYTLEVNCAEIADERIPNLKEMLQKWCDEAAWHAPSIIFFDDIDRLIPAEVEHADSTRSRHIAELFTQITLSMTKRHSIMVIATAQQQQSIHPSLITNHVFSELRHLNPPSRDERKKIMQSIMAEGPSVLANSLPNIDLVSVASETEGYLAADLKALIERAVHEGAVRSIKQTMGEDQVQLEKDNSDSIEAQQDLQLTQADFSQAREGFVPSSLRGVKLQSSGVNWSDIGGLNETRRTLLETLEWPTKYAAVFSQCPLRLRSGVKGPEILNKYIGASEKSVRDLFERASAAKPCVLFFDEFDSIAPRRGHDSTGVTDRVVNQMLTQMDGAEGLDGVYVLAATSRPDLIDPALLRPGRLDKALLCGMPSFDERLEILQALSQKMTLASEVDLNEYAEKTEGFSGADLQGFLYNAHLEAIHGAINIDSFKEQQKKDMEQTDANEETQNDFVIVGGESNKSKAPLTLAEKGQISQRLAMIKKGMTGTSTKTKAKTTKAVEQHVAAITIKNIEKSLKSTRPSITAEEHLRLKMIYDEFVTGRTGELPSGEGAKGIGKRSTLG</sequence>
<dbReference type="InterPro" id="IPR029067">
    <property type="entry name" value="CDC48_domain_2-like_sf"/>
</dbReference>
<evidence type="ECO:0000256" key="1">
    <source>
        <dbReference type="ARBA" id="ARBA00004370"/>
    </source>
</evidence>
<dbReference type="InterPro" id="IPR003593">
    <property type="entry name" value="AAA+_ATPase"/>
</dbReference>
<keyword evidence="5" id="KW-0677">Repeat</keyword>
<dbReference type="Pfam" id="PF17862">
    <property type="entry name" value="AAA_lid_3"/>
    <property type="match status" value="1"/>
</dbReference>
<dbReference type="FunFam" id="1.10.8.60:FF:000105">
    <property type="entry name" value="PeRoXisome assembly factor"/>
    <property type="match status" value="1"/>
</dbReference>
<dbReference type="GO" id="GO:0005778">
    <property type="term" value="C:peroxisomal membrane"/>
    <property type="evidence" value="ECO:0007669"/>
    <property type="project" value="TreeGrafter"/>
</dbReference>
<dbReference type="Proteomes" id="UP000193560">
    <property type="component" value="Unassembled WGS sequence"/>
</dbReference>
<dbReference type="EMBL" id="MCGE01000002">
    <property type="protein sequence ID" value="ORZ24418.1"/>
    <property type="molecule type" value="Genomic_DNA"/>
</dbReference>
<accession>A0A1X2IYP2</accession>
<evidence type="ECO:0000256" key="3">
    <source>
        <dbReference type="ARBA" id="ARBA00022448"/>
    </source>
</evidence>
<dbReference type="InterPro" id="IPR003960">
    <property type="entry name" value="ATPase_AAA_CS"/>
</dbReference>
<dbReference type="GO" id="GO:0005829">
    <property type="term" value="C:cytosol"/>
    <property type="evidence" value="ECO:0007669"/>
    <property type="project" value="TreeGrafter"/>
</dbReference>
<evidence type="ECO:0000256" key="13">
    <source>
        <dbReference type="ARBA" id="ARBA00048778"/>
    </source>
</evidence>
<dbReference type="InterPro" id="IPR027417">
    <property type="entry name" value="P-loop_NTPase"/>
</dbReference>
<dbReference type="InterPro" id="IPR015342">
    <property type="entry name" value="PEX1-N_C-lobe"/>
</dbReference>
<evidence type="ECO:0000256" key="9">
    <source>
        <dbReference type="ARBA" id="ARBA00022927"/>
    </source>
</evidence>
<comment type="similarity">
    <text evidence="2">Belongs to the AAA ATPase family.</text>
</comment>
<dbReference type="SUPFAM" id="SSF54585">
    <property type="entry name" value="Cdc48 domain 2-like"/>
    <property type="match status" value="1"/>
</dbReference>
<feature type="compositionally biased region" description="Low complexity" evidence="14">
    <location>
        <begin position="113"/>
        <end position="123"/>
    </location>
</feature>
<proteinExistence type="inferred from homology"/>
<keyword evidence="3" id="KW-0813">Transport</keyword>
<dbReference type="OrthoDB" id="2187at2759"/>
<feature type="region of interest" description="Disordered" evidence="14">
    <location>
        <begin position="1004"/>
        <end position="1024"/>
    </location>
</feature>
<dbReference type="SMART" id="SM00382">
    <property type="entry name" value="AAA"/>
    <property type="match status" value="1"/>
</dbReference>
<dbReference type="SUPFAM" id="SSF52540">
    <property type="entry name" value="P-loop containing nucleoside triphosphate hydrolases"/>
    <property type="match status" value="2"/>
</dbReference>
<keyword evidence="4" id="KW-0962">Peroxisome biogenesis</keyword>
<comment type="subcellular location">
    <subcellularLocation>
        <location evidence="1">Membrane</location>
    </subcellularLocation>
</comment>
<dbReference type="PANTHER" id="PTHR23077">
    <property type="entry name" value="AAA-FAMILY ATPASE"/>
    <property type="match status" value="1"/>
</dbReference>
<reference evidence="16 17" key="1">
    <citation type="submission" date="2016-07" db="EMBL/GenBank/DDBJ databases">
        <title>Pervasive Adenine N6-methylation of Active Genes in Fungi.</title>
        <authorList>
            <consortium name="DOE Joint Genome Institute"/>
            <person name="Mondo S.J."/>
            <person name="Dannebaum R.O."/>
            <person name="Kuo R.C."/>
            <person name="Labutti K."/>
            <person name="Haridas S."/>
            <person name="Kuo A."/>
            <person name="Salamov A."/>
            <person name="Ahrendt S.R."/>
            <person name="Lipzen A."/>
            <person name="Sullivan W."/>
            <person name="Andreopoulos W.B."/>
            <person name="Clum A."/>
            <person name="Lindquist E."/>
            <person name="Daum C."/>
            <person name="Ramamoorthy G.K."/>
            <person name="Gryganskyi A."/>
            <person name="Culley D."/>
            <person name="Magnuson J.K."/>
            <person name="James T.Y."/>
            <person name="O'Malley M.A."/>
            <person name="Stajich J.E."/>
            <person name="Spatafora J.W."/>
            <person name="Visel A."/>
            <person name="Grigoriev I.V."/>
        </authorList>
    </citation>
    <scope>NUCLEOTIDE SEQUENCE [LARGE SCALE GENOMIC DNA]</scope>
    <source>
        <strain evidence="16 17">NRRL 1336</strain>
    </source>
</reference>
<dbReference type="Gene3D" id="1.10.8.60">
    <property type="match status" value="2"/>
</dbReference>
<evidence type="ECO:0000256" key="4">
    <source>
        <dbReference type="ARBA" id="ARBA00022593"/>
    </source>
</evidence>
<dbReference type="Gene3D" id="3.40.50.300">
    <property type="entry name" value="P-loop containing nucleotide triphosphate hydrolases"/>
    <property type="match status" value="2"/>
</dbReference>
<evidence type="ECO:0000256" key="11">
    <source>
        <dbReference type="ARBA" id="ARBA00032509"/>
    </source>
</evidence>
<dbReference type="PROSITE" id="PS00674">
    <property type="entry name" value="AAA"/>
    <property type="match status" value="1"/>
</dbReference>